<dbReference type="InterPro" id="IPR006860">
    <property type="entry name" value="FecR"/>
</dbReference>
<evidence type="ECO:0008006" key="6">
    <source>
        <dbReference type="Google" id="ProtNLM"/>
    </source>
</evidence>
<dbReference type="Gene3D" id="2.60.120.1440">
    <property type="match status" value="1"/>
</dbReference>
<evidence type="ECO:0000259" key="2">
    <source>
        <dbReference type="Pfam" id="PF04773"/>
    </source>
</evidence>
<dbReference type="AlphaFoldDB" id="A0A0F5JBG7"/>
<name>A0A0F5JBG7_9BACT</name>
<dbReference type="Gene3D" id="3.55.50.30">
    <property type="match status" value="1"/>
</dbReference>
<dbReference type="RefSeq" id="WP_028729747.1">
    <property type="nucleotide sequence ID" value="NZ_KE386764.1"/>
</dbReference>
<dbReference type="EMBL" id="AQHW01000015">
    <property type="protein sequence ID" value="KKB55221.1"/>
    <property type="molecule type" value="Genomic_DNA"/>
</dbReference>
<evidence type="ECO:0000259" key="3">
    <source>
        <dbReference type="Pfam" id="PF16344"/>
    </source>
</evidence>
<keyword evidence="5" id="KW-1185">Reference proteome</keyword>
<accession>A0A0F5JBG7</accession>
<organism evidence="4 5">
    <name type="scientific">Parabacteroides gordonii MS-1 = DSM 23371</name>
    <dbReference type="NCBI Taxonomy" id="1203610"/>
    <lineage>
        <taxon>Bacteria</taxon>
        <taxon>Pseudomonadati</taxon>
        <taxon>Bacteroidota</taxon>
        <taxon>Bacteroidia</taxon>
        <taxon>Bacteroidales</taxon>
        <taxon>Tannerellaceae</taxon>
        <taxon>Parabacteroides</taxon>
    </lineage>
</organism>
<dbReference type="STRING" id="1203610.HMPREF1536_02681"/>
<dbReference type="GO" id="GO:0016989">
    <property type="term" value="F:sigma factor antagonist activity"/>
    <property type="evidence" value="ECO:0007669"/>
    <property type="project" value="TreeGrafter"/>
</dbReference>
<proteinExistence type="predicted"/>
<reference evidence="4 5" key="1">
    <citation type="submission" date="2013-04" db="EMBL/GenBank/DDBJ databases">
        <title>The Genome Sequence of Parabacteroides gordonii DSM 23371.</title>
        <authorList>
            <consortium name="The Broad Institute Genomics Platform"/>
            <person name="Earl A."/>
            <person name="Ward D."/>
            <person name="Feldgarden M."/>
            <person name="Gevers D."/>
            <person name="Martens E."/>
            <person name="Sakamoto M."/>
            <person name="Benno Y."/>
            <person name="Suzuki N."/>
            <person name="Matsunaga N."/>
            <person name="Koshihara K."/>
            <person name="Seki M."/>
            <person name="Komiya H."/>
            <person name="Walker B."/>
            <person name="Young S."/>
            <person name="Zeng Q."/>
            <person name="Gargeya S."/>
            <person name="Fitzgerald M."/>
            <person name="Haas B."/>
            <person name="Abouelleil A."/>
            <person name="Allen A.W."/>
            <person name="Alvarado L."/>
            <person name="Arachchi H.M."/>
            <person name="Berlin A.M."/>
            <person name="Chapman S.B."/>
            <person name="Gainer-Dewar J."/>
            <person name="Goldberg J."/>
            <person name="Griggs A."/>
            <person name="Gujja S."/>
            <person name="Hansen M."/>
            <person name="Howarth C."/>
            <person name="Imamovic A."/>
            <person name="Ireland A."/>
            <person name="Larimer J."/>
            <person name="McCowan C."/>
            <person name="Murphy C."/>
            <person name="Pearson M."/>
            <person name="Poon T.W."/>
            <person name="Priest M."/>
            <person name="Roberts A."/>
            <person name="Saif S."/>
            <person name="Shea T."/>
            <person name="Sisk P."/>
            <person name="Sykes S."/>
            <person name="Wortman J."/>
            <person name="Nusbaum C."/>
            <person name="Birren B."/>
        </authorList>
    </citation>
    <scope>NUCLEOTIDE SEQUENCE [LARGE SCALE GENOMIC DNA]</scope>
    <source>
        <strain evidence="4 5">MS-1</strain>
    </source>
</reference>
<evidence type="ECO:0000313" key="4">
    <source>
        <dbReference type="EMBL" id="KKB55221.1"/>
    </source>
</evidence>
<dbReference type="PIRSF" id="PIRSF018266">
    <property type="entry name" value="FecR"/>
    <property type="match status" value="1"/>
</dbReference>
<dbReference type="FunFam" id="2.60.120.1440:FF:000001">
    <property type="entry name" value="Putative anti-sigma factor"/>
    <property type="match status" value="1"/>
</dbReference>
<dbReference type="Pfam" id="PF04773">
    <property type="entry name" value="FecR"/>
    <property type="match status" value="1"/>
</dbReference>
<comment type="caution">
    <text evidence="4">The sequence shown here is derived from an EMBL/GenBank/DDBJ whole genome shotgun (WGS) entry which is preliminary data.</text>
</comment>
<dbReference type="Pfam" id="PF16344">
    <property type="entry name" value="FecR_C"/>
    <property type="match status" value="1"/>
</dbReference>
<dbReference type="InterPro" id="IPR032508">
    <property type="entry name" value="FecR_C"/>
</dbReference>
<gene>
    <name evidence="4" type="ORF">HMPREF1536_02681</name>
</gene>
<dbReference type="PATRIC" id="fig|1203610.3.peg.2746"/>
<keyword evidence="1" id="KW-0812">Transmembrane</keyword>
<dbReference type="HOGENOM" id="CLU_050192_2_3_10"/>
<feature type="domain" description="FecR protein" evidence="2">
    <location>
        <begin position="100"/>
        <end position="194"/>
    </location>
</feature>
<dbReference type="InterPro" id="IPR012373">
    <property type="entry name" value="Ferrdict_sens_TM"/>
</dbReference>
<feature type="domain" description="Protein FecR C-terminal" evidence="3">
    <location>
        <begin position="238"/>
        <end position="303"/>
    </location>
</feature>
<dbReference type="PANTHER" id="PTHR30273">
    <property type="entry name" value="PERIPLASMIC SIGNAL SENSOR AND SIGMA FACTOR ACTIVATOR FECR-RELATED"/>
    <property type="match status" value="1"/>
</dbReference>
<protein>
    <recommendedName>
        <fullName evidence="6">FecR protein domain-containing protein</fullName>
    </recommendedName>
</protein>
<sequence length="308" mass="35539">MEQKLLYKMFSGEATDKELTQIRRWVNDSEENKEMFYKERALYDALLFNDFRLGPRVRKRPAFLWKWVGSVAAAIVTLFLLQNISIFVKNEPLSDIAFNTIKVPAGQRVEVTLSDGTHLWLNARSEFSYPVSFNGDRREVHLKGEAFFDVARDENKKFIVNTGRCEVEVLGTEFNVEAYDEDDFSTALLRGSVRVSDKLQSDESVVLEPNNAVRLDNGKLTVTPITDFSPYSWKDGVITFKDIKFDVLMKKLEKNYGIRIVIDNPGLDNYACSGKFRISDGIEEVLRALQQDAHFIFERENREEIHIK</sequence>
<feature type="transmembrane region" description="Helical" evidence="1">
    <location>
        <begin position="62"/>
        <end position="81"/>
    </location>
</feature>
<dbReference type="Proteomes" id="UP000033035">
    <property type="component" value="Unassembled WGS sequence"/>
</dbReference>
<keyword evidence="1" id="KW-0472">Membrane</keyword>
<evidence type="ECO:0000256" key="1">
    <source>
        <dbReference type="SAM" id="Phobius"/>
    </source>
</evidence>
<evidence type="ECO:0000313" key="5">
    <source>
        <dbReference type="Proteomes" id="UP000033035"/>
    </source>
</evidence>
<dbReference type="PANTHER" id="PTHR30273:SF2">
    <property type="entry name" value="PROTEIN FECR"/>
    <property type="match status" value="1"/>
</dbReference>
<keyword evidence="1" id="KW-1133">Transmembrane helix</keyword>